<reference evidence="4" key="1">
    <citation type="journal article" date="2019" name="Int. J. Syst. Evol. Microbiol.">
        <title>The Global Catalogue of Microorganisms (GCM) 10K type strain sequencing project: providing services to taxonomists for standard genome sequencing and annotation.</title>
        <authorList>
            <consortium name="The Broad Institute Genomics Platform"/>
            <consortium name="The Broad Institute Genome Sequencing Center for Infectious Disease"/>
            <person name="Wu L."/>
            <person name="Ma J."/>
        </authorList>
    </citation>
    <scope>NUCLEOTIDE SEQUENCE [LARGE SCALE GENOMIC DNA]</scope>
    <source>
        <strain evidence="4">CCUG 60523</strain>
    </source>
</reference>
<accession>A0ABV8ARS5</accession>
<organism evidence="3 4">
    <name type="scientific">Algoriphagus namhaensis</name>
    <dbReference type="NCBI Taxonomy" id="915353"/>
    <lineage>
        <taxon>Bacteria</taxon>
        <taxon>Pseudomonadati</taxon>
        <taxon>Bacteroidota</taxon>
        <taxon>Cytophagia</taxon>
        <taxon>Cytophagales</taxon>
        <taxon>Cyclobacteriaceae</taxon>
        <taxon>Algoriphagus</taxon>
    </lineage>
</organism>
<dbReference type="EMBL" id="JBHRZS010000007">
    <property type="protein sequence ID" value="MFC3880370.1"/>
    <property type="molecule type" value="Genomic_DNA"/>
</dbReference>
<keyword evidence="2" id="KW-1133">Transmembrane helix</keyword>
<evidence type="ECO:0008006" key="5">
    <source>
        <dbReference type="Google" id="ProtNLM"/>
    </source>
</evidence>
<evidence type="ECO:0000313" key="3">
    <source>
        <dbReference type="EMBL" id="MFC3880370.1"/>
    </source>
</evidence>
<evidence type="ECO:0000256" key="1">
    <source>
        <dbReference type="SAM" id="MobiDB-lite"/>
    </source>
</evidence>
<protein>
    <recommendedName>
        <fullName evidence="5">Anti-sigma factor</fullName>
    </recommendedName>
</protein>
<dbReference type="RefSeq" id="WP_377905714.1">
    <property type="nucleotide sequence ID" value="NZ_JBHRZS010000007.1"/>
</dbReference>
<comment type="caution">
    <text evidence="3">The sequence shown here is derived from an EMBL/GenBank/DDBJ whole genome shotgun (WGS) entry which is preliminary data.</text>
</comment>
<feature type="compositionally biased region" description="Low complexity" evidence="1">
    <location>
        <begin position="78"/>
        <end position="99"/>
    </location>
</feature>
<name>A0ABV8ARS5_9BACT</name>
<keyword evidence="2" id="KW-0812">Transmembrane</keyword>
<evidence type="ECO:0000256" key="2">
    <source>
        <dbReference type="SAM" id="Phobius"/>
    </source>
</evidence>
<sequence length="260" mass="29257">MANQPQNLDKLFEEKLSQHQVKPSKLAWERLESQLPKKQKPERKIYWWAAAAAVLVLIVSYSVFQTSEQTSQPEFVAETTQPEEITPQEESPSQTPINEDAQEEEEAKENINEPQKLKKADPRPSKKEVVPNQFTAMNEKAVDKKEEATEIEIPEIVVPEIGIDQPLIAEAEIEFPLDKEIATAQSNETLIQEPAYKVTIISDGIKSEKDKNLIAGIGKRVNQVEGLLGKVDEGFGELQDAKNNLFASLISKKERTTEKP</sequence>
<keyword evidence="4" id="KW-1185">Reference proteome</keyword>
<feature type="transmembrane region" description="Helical" evidence="2">
    <location>
        <begin position="45"/>
        <end position="64"/>
    </location>
</feature>
<proteinExistence type="predicted"/>
<feature type="compositionally biased region" description="Basic and acidic residues" evidence="1">
    <location>
        <begin position="108"/>
        <end position="129"/>
    </location>
</feature>
<feature type="region of interest" description="Disordered" evidence="1">
    <location>
        <begin position="68"/>
        <end position="134"/>
    </location>
</feature>
<keyword evidence="2" id="KW-0472">Membrane</keyword>
<dbReference type="Proteomes" id="UP001595805">
    <property type="component" value="Unassembled WGS sequence"/>
</dbReference>
<evidence type="ECO:0000313" key="4">
    <source>
        <dbReference type="Proteomes" id="UP001595805"/>
    </source>
</evidence>
<gene>
    <name evidence="3" type="ORF">ACFOSV_09300</name>
</gene>